<feature type="chain" id="PRO_5017344058" evidence="1">
    <location>
        <begin position="30"/>
        <end position="390"/>
    </location>
</feature>
<dbReference type="EMBL" id="QXFH01000077">
    <property type="protein sequence ID" value="RIV30753.1"/>
    <property type="molecule type" value="Genomic_DNA"/>
</dbReference>
<feature type="signal peptide" evidence="1">
    <location>
        <begin position="1"/>
        <end position="29"/>
    </location>
</feature>
<name>A0A3A1N661_9FLAO</name>
<gene>
    <name evidence="3" type="ORF">D2V08_16935</name>
</gene>
<dbReference type="GO" id="GO:0016787">
    <property type="term" value="F:hydrolase activity"/>
    <property type="evidence" value="ECO:0007669"/>
    <property type="project" value="UniProtKB-KW"/>
</dbReference>
<organism evidence="3 4">
    <name type="scientific">Flagellimonas lutimaris</name>
    <dbReference type="NCBI Taxonomy" id="475082"/>
    <lineage>
        <taxon>Bacteria</taxon>
        <taxon>Pseudomonadati</taxon>
        <taxon>Bacteroidota</taxon>
        <taxon>Flavobacteriia</taxon>
        <taxon>Flavobacteriales</taxon>
        <taxon>Flavobacteriaceae</taxon>
        <taxon>Flagellimonas</taxon>
    </lineage>
</organism>
<evidence type="ECO:0000313" key="3">
    <source>
        <dbReference type="EMBL" id="RIV30753.1"/>
    </source>
</evidence>
<sequence length="390" mass="44152">MMNRFGNCNILVNLAIIVCLFLFTQCSTSDDSIIIVSQNGYDWPSNERTYWPTDGWMTAPLEDYNMNSEKMAIANQFAENDPLARALLVVKDGYLVYENYYGGGGIDESTNLWSATKSYASALVGLLMDDAMIDSPDEYMADLMPAYPEFNNIKLHHVLTMTTGLSWAESGPLWIDWIFSDDWVTEALARGQVTEPGTRFYYSSGNSHFLTALVKHKTGKKPGLLAKERLFEPMGMNFEVLDETLTYTTWQEYIEPLPQSWRQDPNGIECASFSLYLTARDMAKFGFLYLNKGRWDTEQLISETWVETSTRDHETNIYGRYSYGYQWYITLVGGHPAFLASGFGGQIIGVVPSLDLVVVLKYEAENPVHPESGTAHDDMHLFELVVKSVN</sequence>
<dbReference type="RefSeq" id="WP_119609613.1">
    <property type="nucleotide sequence ID" value="NZ_QXFH01000077.1"/>
</dbReference>
<dbReference type="Proteomes" id="UP000266067">
    <property type="component" value="Unassembled WGS sequence"/>
</dbReference>
<dbReference type="SUPFAM" id="SSF56601">
    <property type="entry name" value="beta-lactamase/transpeptidase-like"/>
    <property type="match status" value="1"/>
</dbReference>
<protein>
    <submittedName>
        <fullName evidence="3">Class C beta-lactamase-related serine hydrolase</fullName>
    </submittedName>
</protein>
<dbReference type="InterPro" id="IPR050789">
    <property type="entry name" value="Diverse_Enzym_Activities"/>
</dbReference>
<keyword evidence="1" id="KW-0732">Signal</keyword>
<evidence type="ECO:0000313" key="4">
    <source>
        <dbReference type="Proteomes" id="UP000266067"/>
    </source>
</evidence>
<dbReference type="InterPro" id="IPR012338">
    <property type="entry name" value="Beta-lactam/transpept-like"/>
</dbReference>
<evidence type="ECO:0000256" key="1">
    <source>
        <dbReference type="SAM" id="SignalP"/>
    </source>
</evidence>
<reference evidence="3 4" key="1">
    <citation type="submission" date="2018-08" db="EMBL/GenBank/DDBJ databases">
        <title>Proposal of Muricauda 72 sp.nov. and Muricauda NH166 sp.nov., isolated from seawater.</title>
        <authorList>
            <person name="Cheng H."/>
            <person name="Wu Y.-H."/>
            <person name="Guo L.-L."/>
            <person name="Xu X.-W."/>
        </authorList>
    </citation>
    <scope>NUCLEOTIDE SEQUENCE [LARGE SCALE GENOMIC DNA]</scope>
    <source>
        <strain evidence="3 4">KCTC 22173</strain>
    </source>
</reference>
<dbReference type="PANTHER" id="PTHR43283:SF7">
    <property type="entry name" value="BETA-LACTAMASE-RELATED DOMAIN-CONTAINING PROTEIN"/>
    <property type="match status" value="1"/>
</dbReference>
<dbReference type="Gene3D" id="3.40.710.10">
    <property type="entry name" value="DD-peptidase/beta-lactamase superfamily"/>
    <property type="match status" value="1"/>
</dbReference>
<evidence type="ECO:0000259" key="2">
    <source>
        <dbReference type="Pfam" id="PF00144"/>
    </source>
</evidence>
<proteinExistence type="predicted"/>
<dbReference type="OrthoDB" id="9773047at2"/>
<keyword evidence="4" id="KW-1185">Reference proteome</keyword>
<dbReference type="AlphaFoldDB" id="A0A3A1N661"/>
<feature type="domain" description="Beta-lactamase-related" evidence="2">
    <location>
        <begin position="86"/>
        <end position="360"/>
    </location>
</feature>
<comment type="caution">
    <text evidence="3">The sequence shown here is derived from an EMBL/GenBank/DDBJ whole genome shotgun (WGS) entry which is preliminary data.</text>
</comment>
<keyword evidence="3" id="KW-0378">Hydrolase</keyword>
<dbReference type="Pfam" id="PF00144">
    <property type="entry name" value="Beta-lactamase"/>
    <property type="match status" value="1"/>
</dbReference>
<dbReference type="InterPro" id="IPR001466">
    <property type="entry name" value="Beta-lactam-related"/>
</dbReference>
<accession>A0A3A1N661</accession>
<dbReference type="PANTHER" id="PTHR43283">
    <property type="entry name" value="BETA-LACTAMASE-RELATED"/>
    <property type="match status" value="1"/>
</dbReference>